<evidence type="ECO:0000256" key="7">
    <source>
        <dbReference type="ARBA" id="ARBA00023316"/>
    </source>
</evidence>
<evidence type="ECO:0000256" key="4">
    <source>
        <dbReference type="ARBA" id="ARBA00022692"/>
    </source>
</evidence>
<dbReference type="GO" id="GO:0016760">
    <property type="term" value="F:cellulose synthase (UDP-forming) activity"/>
    <property type="evidence" value="ECO:0007669"/>
    <property type="project" value="InterPro"/>
</dbReference>
<dbReference type="InterPro" id="IPR005150">
    <property type="entry name" value="Cellulose_synth"/>
</dbReference>
<protein>
    <submittedName>
        <fullName evidence="12">Uncharacterized protein</fullName>
    </submittedName>
</protein>
<evidence type="ECO:0000313" key="12">
    <source>
        <dbReference type="EMBL" id="KAJ8422628.1"/>
    </source>
</evidence>
<keyword evidence="5" id="KW-1133">Transmembrane helix</keyword>
<keyword evidence="4" id="KW-0812">Transmembrane</keyword>
<dbReference type="OrthoDB" id="1929172at2759"/>
<keyword evidence="13" id="KW-1185">Reference proteome</keyword>
<comment type="function">
    <text evidence="8">Thought to be a Golgi-localized beta-glycan synthase that polymerize the backbones of noncellulosic polysaccharides (hemicelluloses) of plant cell wall.</text>
</comment>
<evidence type="ECO:0000256" key="9">
    <source>
        <dbReference type="ARBA" id="ARBA00060766"/>
    </source>
</evidence>
<proteinExistence type="inferred from homology"/>
<evidence type="ECO:0000256" key="6">
    <source>
        <dbReference type="ARBA" id="ARBA00023136"/>
    </source>
</evidence>
<organism evidence="12 13">
    <name type="scientific">Carnegiea gigantea</name>
    <dbReference type="NCBI Taxonomy" id="171969"/>
    <lineage>
        <taxon>Eukaryota</taxon>
        <taxon>Viridiplantae</taxon>
        <taxon>Streptophyta</taxon>
        <taxon>Embryophyta</taxon>
        <taxon>Tracheophyta</taxon>
        <taxon>Spermatophyta</taxon>
        <taxon>Magnoliopsida</taxon>
        <taxon>eudicotyledons</taxon>
        <taxon>Gunneridae</taxon>
        <taxon>Pentapetalae</taxon>
        <taxon>Caryophyllales</taxon>
        <taxon>Cactineae</taxon>
        <taxon>Cactaceae</taxon>
        <taxon>Cactoideae</taxon>
        <taxon>Echinocereeae</taxon>
        <taxon>Carnegiea</taxon>
    </lineage>
</organism>
<sequence length="529" mass="60086">MVINTILSVMAYDYPSEKLSIYLSDDGGSILTFYALFEACFFSKTWLPYCRKYGIEPRSPAAYLALLPQPTSSAHSADLGSVKKLYKEMQQRVETSTKLNRTSEEMRAQHKGFSHSGDSYTSKHDHDTILQILIDGRNREAKDIQGDQLPTLVYLAREKRPKHFHNCKAGAMNALIRVSSEISNGPIILNVDCDMYSNNSQSILDALCCFMDERRSHGIAFVQFPQKFENVTKNDIYSASLGVISEVEIPGLDGVGGPSYIETGCFHRREALLGRKYTEDYKFDWTMQNDPLEVEGNVADLMEINLSEPKKEKFPRVGSYDIGRYISATQEMERSDLQIMLNCCPLWYGRNNISRALQLGYSHYCLWALNSLATLSYCTIPSPHMLKGISLFPKVSNTWFLPFGYIIIATGRCSLVEFLCSGGTILEWWNEQRMWLYKRTSSYLFALFDTILKLLGLSNMKFMITTKVMDEDVSRRYKKGVMDSGVPSPMSTIMTCVAMVNIFTVVDVLKRLMVAEEGEKMRLLEILAL</sequence>
<evidence type="ECO:0000256" key="2">
    <source>
        <dbReference type="ARBA" id="ARBA00022676"/>
    </source>
</evidence>
<dbReference type="PANTHER" id="PTHR13301">
    <property type="entry name" value="X-BOX TRANSCRIPTION FACTOR-RELATED"/>
    <property type="match status" value="1"/>
</dbReference>
<dbReference type="InterPro" id="IPR029044">
    <property type="entry name" value="Nucleotide-diphossugar_trans"/>
</dbReference>
<evidence type="ECO:0000256" key="3">
    <source>
        <dbReference type="ARBA" id="ARBA00022679"/>
    </source>
</evidence>
<evidence type="ECO:0000256" key="1">
    <source>
        <dbReference type="ARBA" id="ARBA00004127"/>
    </source>
</evidence>
<dbReference type="GO" id="GO:0071555">
    <property type="term" value="P:cell wall organization"/>
    <property type="evidence" value="ECO:0007669"/>
    <property type="project" value="UniProtKB-KW"/>
</dbReference>
<name>A0A9Q1JKQ9_9CARY</name>
<evidence type="ECO:0000256" key="10">
    <source>
        <dbReference type="PIRSR" id="PIRSR605150-2"/>
    </source>
</evidence>
<keyword evidence="7" id="KW-0961">Cell wall biogenesis/degradation</keyword>
<evidence type="ECO:0000256" key="5">
    <source>
        <dbReference type="ARBA" id="ARBA00022989"/>
    </source>
</evidence>
<dbReference type="EMBL" id="JAKOGI010002196">
    <property type="protein sequence ID" value="KAJ8422628.1"/>
    <property type="molecule type" value="Genomic_DNA"/>
</dbReference>
<keyword evidence="2" id="KW-0328">Glycosyltransferase</keyword>
<dbReference type="Pfam" id="PF03552">
    <property type="entry name" value="Cellulose_synt"/>
    <property type="match status" value="2"/>
</dbReference>
<feature type="binding site" evidence="11">
    <location>
        <position position="192"/>
    </location>
    <ligand>
        <name>Mn(2+)</name>
        <dbReference type="ChEBI" id="CHEBI:29035"/>
    </ligand>
</feature>
<feature type="binding site" evidence="10">
    <location>
        <position position="26"/>
    </location>
    <ligand>
        <name>UDP-alpha-D-glucose</name>
        <dbReference type="ChEBI" id="CHEBI:58885"/>
    </ligand>
</feature>
<dbReference type="Gene3D" id="3.90.550.10">
    <property type="entry name" value="Spore Coat Polysaccharide Biosynthesis Protein SpsA, Chain A"/>
    <property type="match status" value="1"/>
</dbReference>
<dbReference type="GO" id="GO:0030244">
    <property type="term" value="P:cellulose biosynthetic process"/>
    <property type="evidence" value="ECO:0007669"/>
    <property type="project" value="InterPro"/>
</dbReference>
<dbReference type="FunFam" id="3.90.550.10:FF:000112">
    <property type="entry name" value="Cellulose synthase-like protein E1"/>
    <property type="match status" value="1"/>
</dbReference>
<keyword evidence="3" id="KW-0808">Transferase</keyword>
<comment type="similarity">
    <text evidence="9">Belongs to the glycosyltransferase 2 family. Plant cellulose synthase-like E subfamily.</text>
</comment>
<dbReference type="AlphaFoldDB" id="A0A9Q1JKQ9"/>
<evidence type="ECO:0000256" key="8">
    <source>
        <dbReference type="ARBA" id="ARBA00037405"/>
    </source>
</evidence>
<comment type="subcellular location">
    <subcellularLocation>
        <location evidence="1">Endomembrane system</location>
        <topology evidence="1">Multi-pass membrane protein</topology>
    </subcellularLocation>
</comment>
<dbReference type="GO" id="GO:0016020">
    <property type="term" value="C:membrane"/>
    <property type="evidence" value="ECO:0007669"/>
    <property type="project" value="InterPro"/>
</dbReference>
<feature type="binding site" evidence="11">
    <location>
        <position position="168"/>
    </location>
    <ligand>
        <name>Mn(2+)</name>
        <dbReference type="ChEBI" id="CHEBI:29035"/>
    </ligand>
</feature>
<reference evidence="12" key="1">
    <citation type="submission" date="2022-04" db="EMBL/GenBank/DDBJ databases">
        <title>Carnegiea gigantea Genome sequencing and assembly v2.</title>
        <authorList>
            <person name="Copetti D."/>
            <person name="Sanderson M.J."/>
            <person name="Burquez A."/>
            <person name="Wojciechowski M.F."/>
        </authorList>
    </citation>
    <scope>NUCLEOTIDE SEQUENCE</scope>
    <source>
        <strain evidence="12">SGP5-SGP5p</strain>
        <tissue evidence="12">Aerial part</tissue>
    </source>
</reference>
<dbReference type="GO" id="GO:0012505">
    <property type="term" value="C:endomembrane system"/>
    <property type="evidence" value="ECO:0007669"/>
    <property type="project" value="UniProtKB-SubCell"/>
</dbReference>
<evidence type="ECO:0000313" key="13">
    <source>
        <dbReference type="Proteomes" id="UP001153076"/>
    </source>
</evidence>
<evidence type="ECO:0000256" key="11">
    <source>
        <dbReference type="PIRSR" id="PIRSR605150-3"/>
    </source>
</evidence>
<comment type="caution">
    <text evidence="12">The sequence shown here is derived from an EMBL/GenBank/DDBJ whole genome shotgun (WGS) entry which is preliminary data.</text>
</comment>
<gene>
    <name evidence="12" type="ORF">Cgig2_001137</name>
</gene>
<dbReference type="Proteomes" id="UP001153076">
    <property type="component" value="Unassembled WGS sequence"/>
</dbReference>
<keyword evidence="6" id="KW-0472">Membrane</keyword>
<accession>A0A9Q1JKQ9</accession>